<dbReference type="AlphaFoldDB" id="A0A1L9TQW8"/>
<dbReference type="EMBL" id="KV878583">
    <property type="protein sequence ID" value="OJJ61846.1"/>
    <property type="molecule type" value="Genomic_DNA"/>
</dbReference>
<proteinExistence type="predicted"/>
<name>A0A1L9TQW8_9EURO</name>
<evidence type="ECO:0000313" key="1">
    <source>
        <dbReference type="EMBL" id="OJJ61846.1"/>
    </source>
</evidence>
<sequence>MGTSVAFQLPPWYLPPPEPHTDESTTSFVSLDGSPPDTLIAAGPYFYVVHFTQIAGLVQNLSQHIPNPRDPQDPVLHRLRFVAKWDFTDGSRHLGIVDTDIANSISMVLDPPTQREIGCFEMWLRAAYNLVVPFQSLKDIRELYSLGSQFSCHSWMGAYLDWLLPNIVDSDFWLDMRDPRFRGSHVKIAEDTKSRLFYHDALAILSVEFDHRDPHKADFLSMHLDINTITLATAVSQRRWNCVATVKSQLAKICDHLTRWKETHRSGSRYKVEIAVQELSALRNMPVNAQSPCVPLVTEIVFLSKIVDMLDRLKAHRLEVLEENSMVMDMVNDLRKFAKKKQRNGMKLDRYSKFDIITSEVLEDDIDRIFGPETQNQ</sequence>
<evidence type="ECO:0000313" key="2">
    <source>
        <dbReference type="Proteomes" id="UP000184356"/>
    </source>
</evidence>
<protein>
    <submittedName>
        <fullName evidence="1">Uncharacterized protein</fullName>
    </submittedName>
</protein>
<dbReference type="VEuPathDB" id="FungiDB:ASPSYDRAFT_1166395"/>
<organism evidence="1 2">
    <name type="scientific">Aspergillus sydowii CBS 593.65</name>
    <dbReference type="NCBI Taxonomy" id="1036612"/>
    <lineage>
        <taxon>Eukaryota</taxon>
        <taxon>Fungi</taxon>
        <taxon>Dikarya</taxon>
        <taxon>Ascomycota</taxon>
        <taxon>Pezizomycotina</taxon>
        <taxon>Eurotiomycetes</taxon>
        <taxon>Eurotiomycetidae</taxon>
        <taxon>Eurotiales</taxon>
        <taxon>Aspergillaceae</taxon>
        <taxon>Aspergillus</taxon>
        <taxon>Aspergillus subgen. Nidulantes</taxon>
    </lineage>
</organism>
<dbReference type="OrthoDB" id="4499640at2759"/>
<gene>
    <name evidence="1" type="ORF">ASPSYDRAFT_1166395</name>
</gene>
<keyword evidence="2" id="KW-1185">Reference proteome</keyword>
<dbReference type="GeneID" id="63756254"/>
<accession>A0A1L9TQW8</accession>
<dbReference type="RefSeq" id="XP_040705652.1">
    <property type="nucleotide sequence ID" value="XM_040840181.1"/>
</dbReference>
<reference evidence="2" key="1">
    <citation type="journal article" date="2017" name="Genome Biol.">
        <title>Comparative genomics reveals high biological diversity and specific adaptations in the industrially and medically important fungal genus Aspergillus.</title>
        <authorList>
            <person name="de Vries R.P."/>
            <person name="Riley R."/>
            <person name="Wiebenga A."/>
            <person name="Aguilar-Osorio G."/>
            <person name="Amillis S."/>
            <person name="Uchima C.A."/>
            <person name="Anderluh G."/>
            <person name="Asadollahi M."/>
            <person name="Askin M."/>
            <person name="Barry K."/>
            <person name="Battaglia E."/>
            <person name="Bayram O."/>
            <person name="Benocci T."/>
            <person name="Braus-Stromeyer S.A."/>
            <person name="Caldana C."/>
            <person name="Canovas D."/>
            <person name="Cerqueira G.C."/>
            <person name="Chen F."/>
            <person name="Chen W."/>
            <person name="Choi C."/>
            <person name="Clum A."/>
            <person name="Dos Santos R.A."/>
            <person name="Damasio A.R."/>
            <person name="Diallinas G."/>
            <person name="Emri T."/>
            <person name="Fekete E."/>
            <person name="Flipphi M."/>
            <person name="Freyberg S."/>
            <person name="Gallo A."/>
            <person name="Gournas C."/>
            <person name="Habgood R."/>
            <person name="Hainaut M."/>
            <person name="Harispe M.L."/>
            <person name="Henrissat B."/>
            <person name="Hilden K.S."/>
            <person name="Hope R."/>
            <person name="Hossain A."/>
            <person name="Karabika E."/>
            <person name="Karaffa L."/>
            <person name="Karanyi Z."/>
            <person name="Krasevec N."/>
            <person name="Kuo A."/>
            <person name="Kusch H."/>
            <person name="LaButti K."/>
            <person name="Lagendijk E.L."/>
            <person name="Lapidus A."/>
            <person name="Levasseur A."/>
            <person name="Lindquist E."/>
            <person name="Lipzen A."/>
            <person name="Logrieco A.F."/>
            <person name="MacCabe A."/>
            <person name="Maekelae M.R."/>
            <person name="Malavazi I."/>
            <person name="Melin P."/>
            <person name="Meyer V."/>
            <person name="Mielnichuk N."/>
            <person name="Miskei M."/>
            <person name="Molnar A.P."/>
            <person name="Mule G."/>
            <person name="Ngan C.Y."/>
            <person name="Orejas M."/>
            <person name="Orosz E."/>
            <person name="Ouedraogo J.P."/>
            <person name="Overkamp K.M."/>
            <person name="Park H.-S."/>
            <person name="Perrone G."/>
            <person name="Piumi F."/>
            <person name="Punt P.J."/>
            <person name="Ram A.F."/>
            <person name="Ramon A."/>
            <person name="Rauscher S."/>
            <person name="Record E."/>
            <person name="Riano-Pachon D.M."/>
            <person name="Robert V."/>
            <person name="Roehrig J."/>
            <person name="Ruller R."/>
            <person name="Salamov A."/>
            <person name="Salih N.S."/>
            <person name="Samson R.A."/>
            <person name="Sandor E."/>
            <person name="Sanguinetti M."/>
            <person name="Schuetze T."/>
            <person name="Sepcic K."/>
            <person name="Shelest E."/>
            <person name="Sherlock G."/>
            <person name="Sophianopoulou V."/>
            <person name="Squina F.M."/>
            <person name="Sun H."/>
            <person name="Susca A."/>
            <person name="Todd R.B."/>
            <person name="Tsang A."/>
            <person name="Unkles S.E."/>
            <person name="van de Wiele N."/>
            <person name="van Rossen-Uffink D."/>
            <person name="Oliveira J.V."/>
            <person name="Vesth T.C."/>
            <person name="Visser J."/>
            <person name="Yu J.-H."/>
            <person name="Zhou M."/>
            <person name="Andersen M.R."/>
            <person name="Archer D.B."/>
            <person name="Baker S.E."/>
            <person name="Benoit I."/>
            <person name="Brakhage A.A."/>
            <person name="Braus G.H."/>
            <person name="Fischer R."/>
            <person name="Frisvad J.C."/>
            <person name="Goldman G.H."/>
            <person name="Houbraken J."/>
            <person name="Oakley B."/>
            <person name="Pocsi I."/>
            <person name="Scazzocchio C."/>
            <person name="Seiboth B."/>
            <person name="vanKuyk P.A."/>
            <person name="Wortman J."/>
            <person name="Dyer P.S."/>
            <person name="Grigoriev I.V."/>
        </authorList>
    </citation>
    <scope>NUCLEOTIDE SEQUENCE [LARGE SCALE GENOMIC DNA]</scope>
    <source>
        <strain evidence="2">CBS 593.65</strain>
    </source>
</reference>
<dbReference type="Proteomes" id="UP000184356">
    <property type="component" value="Unassembled WGS sequence"/>
</dbReference>